<sequence length="199" mass="22350">MPAPKPAKQQRRNRAFEETHNQLIEAAVRLIAGKGVESLSIAALAREVGINRTTVYYHFDSRETLIREVKAWSSNQLGEAFSQDRPLQARIEHIYRFVLGNPELLKMWIDDYLAVGDIRTLYRNWDDLVAGTAARFAASEATAGIDAEVYCVNLLTSAFIGPLVFKNSVHPEADIDEVVERFKAESLRTLHALALVEPD</sequence>
<dbReference type="SUPFAM" id="SSF46689">
    <property type="entry name" value="Homeodomain-like"/>
    <property type="match status" value="1"/>
</dbReference>
<dbReference type="PANTHER" id="PTHR30055:SF234">
    <property type="entry name" value="HTH-TYPE TRANSCRIPTIONAL REGULATOR BETI"/>
    <property type="match status" value="1"/>
</dbReference>
<gene>
    <name evidence="6" type="ORF">E4634_06110</name>
</gene>
<evidence type="ECO:0000256" key="3">
    <source>
        <dbReference type="ARBA" id="ARBA00023163"/>
    </source>
</evidence>
<dbReference type="OrthoDB" id="7618612at2"/>
<dbReference type="InterPro" id="IPR009057">
    <property type="entry name" value="Homeodomain-like_sf"/>
</dbReference>
<evidence type="ECO:0000256" key="2">
    <source>
        <dbReference type="ARBA" id="ARBA00023125"/>
    </source>
</evidence>
<protein>
    <submittedName>
        <fullName evidence="6">TetR/AcrR family transcriptional regulator</fullName>
    </submittedName>
</protein>
<accession>A0A4Z0M543</accession>
<name>A0A4Z0M543_9GAMM</name>
<dbReference type="PRINTS" id="PR00455">
    <property type="entry name" value="HTHTETR"/>
</dbReference>
<keyword evidence="3" id="KW-0804">Transcription</keyword>
<organism evidence="6 7">
    <name type="scientific">Mangrovimicrobium sediminis</name>
    <dbReference type="NCBI Taxonomy" id="2562682"/>
    <lineage>
        <taxon>Bacteria</taxon>
        <taxon>Pseudomonadati</taxon>
        <taxon>Pseudomonadota</taxon>
        <taxon>Gammaproteobacteria</taxon>
        <taxon>Cellvibrionales</taxon>
        <taxon>Halieaceae</taxon>
        <taxon>Mangrovimicrobium</taxon>
    </lineage>
</organism>
<dbReference type="Proteomes" id="UP000298050">
    <property type="component" value="Unassembled WGS sequence"/>
</dbReference>
<evidence type="ECO:0000313" key="6">
    <source>
        <dbReference type="EMBL" id="TGD74772.1"/>
    </source>
</evidence>
<dbReference type="Gene3D" id="1.10.357.10">
    <property type="entry name" value="Tetracycline Repressor, domain 2"/>
    <property type="match status" value="1"/>
</dbReference>
<feature type="DNA-binding region" description="H-T-H motif" evidence="4">
    <location>
        <begin position="40"/>
        <end position="59"/>
    </location>
</feature>
<dbReference type="AlphaFoldDB" id="A0A4Z0M543"/>
<evidence type="ECO:0000256" key="4">
    <source>
        <dbReference type="PROSITE-ProRule" id="PRU00335"/>
    </source>
</evidence>
<evidence type="ECO:0000259" key="5">
    <source>
        <dbReference type="PROSITE" id="PS50977"/>
    </source>
</evidence>
<dbReference type="Pfam" id="PF00440">
    <property type="entry name" value="TetR_N"/>
    <property type="match status" value="1"/>
</dbReference>
<evidence type="ECO:0000256" key="1">
    <source>
        <dbReference type="ARBA" id="ARBA00023015"/>
    </source>
</evidence>
<keyword evidence="1" id="KW-0805">Transcription regulation</keyword>
<reference evidence="6 7" key="1">
    <citation type="submission" date="2019-04" db="EMBL/GenBank/DDBJ databases">
        <title>Taxonomy of novel Haliea sp. from mangrove soil of West Coast of India.</title>
        <authorList>
            <person name="Verma A."/>
            <person name="Kumar P."/>
            <person name="Krishnamurthi S."/>
        </authorList>
    </citation>
    <scope>NUCLEOTIDE SEQUENCE [LARGE SCALE GENOMIC DNA]</scope>
    <source>
        <strain evidence="6 7">SAOS-164</strain>
    </source>
</reference>
<dbReference type="GO" id="GO:0000976">
    <property type="term" value="F:transcription cis-regulatory region binding"/>
    <property type="evidence" value="ECO:0007669"/>
    <property type="project" value="TreeGrafter"/>
</dbReference>
<dbReference type="PROSITE" id="PS50977">
    <property type="entry name" value="HTH_TETR_2"/>
    <property type="match status" value="1"/>
</dbReference>
<dbReference type="InterPro" id="IPR050109">
    <property type="entry name" value="HTH-type_TetR-like_transc_reg"/>
</dbReference>
<feature type="domain" description="HTH tetR-type" evidence="5">
    <location>
        <begin position="17"/>
        <end position="77"/>
    </location>
</feature>
<comment type="caution">
    <text evidence="6">The sequence shown here is derived from an EMBL/GenBank/DDBJ whole genome shotgun (WGS) entry which is preliminary data.</text>
</comment>
<dbReference type="RefSeq" id="WP_135441855.1">
    <property type="nucleotide sequence ID" value="NZ_SRLE01000005.1"/>
</dbReference>
<dbReference type="InterPro" id="IPR001647">
    <property type="entry name" value="HTH_TetR"/>
</dbReference>
<dbReference type="GO" id="GO:0003700">
    <property type="term" value="F:DNA-binding transcription factor activity"/>
    <property type="evidence" value="ECO:0007669"/>
    <property type="project" value="TreeGrafter"/>
</dbReference>
<keyword evidence="7" id="KW-1185">Reference proteome</keyword>
<dbReference type="EMBL" id="SRLE01000005">
    <property type="protein sequence ID" value="TGD74772.1"/>
    <property type="molecule type" value="Genomic_DNA"/>
</dbReference>
<dbReference type="PANTHER" id="PTHR30055">
    <property type="entry name" value="HTH-TYPE TRANSCRIPTIONAL REGULATOR RUTR"/>
    <property type="match status" value="1"/>
</dbReference>
<keyword evidence="2 4" id="KW-0238">DNA-binding</keyword>
<proteinExistence type="predicted"/>
<evidence type="ECO:0000313" key="7">
    <source>
        <dbReference type="Proteomes" id="UP000298050"/>
    </source>
</evidence>